<comment type="caution">
    <text evidence="1">The sequence shown here is derived from an EMBL/GenBank/DDBJ whole genome shotgun (WGS) entry which is preliminary data.</text>
</comment>
<dbReference type="EMBL" id="CAVMJV010000058">
    <property type="protein sequence ID" value="CAK5085773.1"/>
    <property type="molecule type" value="Genomic_DNA"/>
</dbReference>
<keyword evidence="2" id="KW-1185">Reference proteome</keyword>
<proteinExistence type="predicted"/>
<evidence type="ECO:0000313" key="1">
    <source>
        <dbReference type="EMBL" id="CAK5085773.1"/>
    </source>
</evidence>
<name>A0ACB1A3G2_MELEN</name>
<dbReference type="Proteomes" id="UP001497535">
    <property type="component" value="Unassembled WGS sequence"/>
</dbReference>
<organism evidence="1 2">
    <name type="scientific">Meloidogyne enterolobii</name>
    <name type="common">Root-knot nematode worm</name>
    <name type="synonym">Meloidogyne mayaguensis</name>
    <dbReference type="NCBI Taxonomy" id="390850"/>
    <lineage>
        <taxon>Eukaryota</taxon>
        <taxon>Metazoa</taxon>
        <taxon>Ecdysozoa</taxon>
        <taxon>Nematoda</taxon>
        <taxon>Chromadorea</taxon>
        <taxon>Rhabditida</taxon>
        <taxon>Tylenchina</taxon>
        <taxon>Tylenchomorpha</taxon>
        <taxon>Tylenchoidea</taxon>
        <taxon>Meloidogynidae</taxon>
        <taxon>Meloidogyninae</taxon>
        <taxon>Meloidogyne</taxon>
    </lineage>
</organism>
<evidence type="ECO:0000313" key="2">
    <source>
        <dbReference type="Proteomes" id="UP001497535"/>
    </source>
</evidence>
<sequence>MSANIENKKFKNNYNIHSTKNSLLSKNSEWKDFSGIRNYFIFLVVILILQNILESSLNYGVVDTLQYIYISLWNTSIQSKDSFLLLLSSNLTILSVYFLEIFLSKRWIPFKLAILFYLVVLVIHLILPVFVLFKTKDNFFFVTFSVACLVTEGMKLFSYAHVNYCCRHLLLARENKCDDKLLAEEDIQDDRLKEKLPEKEEENVNENICNNENKEIAEEESPQDNNTVTNPISKDNKLSPFILEISANHLELYPQNLTVKNLYYFIMAPTLCYELDYPVIPKRRWSLILNHLIEFISLVYVMIALHKYSNPILAKMEQQNQFLTLIQLCIPTAVIYLIGFYIYFHAYLNLLGEIMKFSDREFYGPVWNSDSILDYWRNWNKRFTQWCKRHLYIPLIKLGWTKFWAQEVVFVLSDLFHAYAYYFVFKKVLIGGMMTQPLFGRLLERIIGRGRCGNFLFWFYIIFTHAGASIFLYEHLKNKLS</sequence>
<reference evidence="1" key="1">
    <citation type="submission" date="2023-11" db="EMBL/GenBank/DDBJ databases">
        <authorList>
            <person name="Poullet M."/>
        </authorList>
    </citation>
    <scope>NUCLEOTIDE SEQUENCE</scope>
    <source>
        <strain evidence="1">E1834</strain>
    </source>
</reference>
<protein>
    <submittedName>
        <fullName evidence="1">Uncharacterized protein</fullName>
    </submittedName>
</protein>
<accession>A0ACB1A3G2</accession>
<gene>
    <name evidence="1" type="ORF">MENTE1834_LOCUS33237</name>
</gene>